<evidence type="ECO:0000313" key="1">
    <source>
        <dbReference type="EMBL" id="VDD93868.1"/>
    </source>
</evidence>
<sequence length="148" mass="16719">MQPHIGVMYFPALYCSYYGGENATEILKSRSPVLGFRILHSCIMCHYKMESVVSPAYLNVLRKYESQLGLTAVFCTFSVLIKVARITSFALGMLLKRVTLAMASFCNKARSVQWYDLTRHSLLKEYSLATAEQRGLLLSKGRYPITSS</sequence>
<evidence type="ECO:0000313" key="2">
    <source>
        <dbReference type="Proteomes" id="UP000274131"/>
    </source>
</evidence>
<dbReference type="WBParaSite" id="EVEC_0000917801-mRNA-1">
    <property type="protein sequence ID" value="EVEC_0000917801-mRNA-1"/>
    <property type="gene ID" value="EVEC_0000917801"/>
</dbReference>
<name>A0A0N4VEQ9_ENTVE</name>
<proteinExistence type="predicted"/>
<organism evidence="3">
    <name type="scientific">Enterobius vermicularis</name>
    <name type="common">Human pinworm</name>
    <dbReference type="NCBI Taxonomy" id="51028"/>
    <lineage>
        <taxon>Eukaryota</taxon>
        <taxon>Metazoa</taxon>
        <taxon>Ecdysozoa</taxon>
        <taxon>Nematoda</taxon>
        <taxon>Chromadorea</taxon>
        <taxon>Rhabditida</taxon>
        <taxon>Spirurina</taxon>
        <taxon>Oxyuridomorpha</taxon>
        <taxon>Oxyuroidea</taxon>
        <taxon>Oxyuridae</taxon>
        <taxon>Enterobius</taxon>
    </lineage>
</organism>
<gene>
    <name evidence="1" type="ORF">EVEC_LOCUS8619</name>
</gene>
<dbReference type="Proteomes" id="UP000274131">
    <property type="component" value="Unassembled WGS sequence"/>
</dbReference>
<protein>
    <submittedName>
        <fullName evidence="3">Pentatricopeptide repeat-containing protein</fullName>
    </submittedName>
</protein>
<accession>A0A0N4VEQ9</accession>
<dbReference type="AlphaFoldDB" id="A0A0N4VEQ9"/>
<evidence type="ECO:0000313" key="3">
    <source>
        <dbReference type="WBParaSite" id="EVEC_0000917801-mRNA-1"/>
    </source>
</evidence>
<reference evidence="3" key="1">
    <citation type="submission" date="2017-02" db="UniProtKB">
        <authorList>
            <consortium name="WormBaseParasite"/>
        </authorList>
    </citation>
    <scope>IDENTIFICATION</scope>
</reference>
<dbReference type="EMBL" id="UXUI01009518">
    <property type="protein sequence ID" value="VDD93868.1"/>
    <property type="molecule type" value="Genomic_DNA"/>
</dbReference>
<keyword evidence="2" id="KW-1185">Reference proteome</keyword>
<reference evidence="1 2" key="2">
    <citation type="submission" date="2018-10" db="EMBL/GenBank/DDBJ databases">
        <authorList>
            <consortium name="Pathogen Informatics"/>
        </authorList>
    </citation>
    <scope>NUCLEOTIDE SEQUENCE [LARGE SCALE GENOMIC DNA]</scope>
</reference>